<dbReference type="PANTHER" id="PTHR32046:SF14">
    <property type="match status" value="1"/>
</dbReference>
<accession>A0A914BHK6</accession>
<dbReference type="Proteomes" id="UP000887568">
    <property type="component" value="Unplaced"/>
</dbReference>
<dbReference type="Gene3D" id="3.40.50.300">
    <property type="entry name" value="P-loop containing nucleotide triphosphate hydrolases"/>
    <property type="match status" value="1"/>
</dbReference>
<dbReference type="EnsemblMetazoa" id="XM_038219646.1">
    <property type="protein sequence ID" value="XP_038075574.1"/>
    <property type="gene ID" value="LOC119743242"/>
</dbReference>
<dbReference type="PANTHER" id="PTHR32046">
    <property type="entry name" value="G DOMAIN-CONTAINING PROTEIN"/>
    <property type="match status" value="1"/>
</dbReference>
<dbReference type="OrthoDB" id="8954335at2759"/>
<dbReference type="GeneID" id="119743242"/>
<keyword evidence="1" id="KW-0547">Nucleotide-binding</keyword>
<dbReference type="GO" id="GO:0005525">
    <property type="term" value="F:GTP binding"/>
    <property type="evidence" value="ECO:0007669"/>
    <property type="project" value="UniProtKB-KW"/>
</dbReference>
<evidence type="ECO:0000256" key="2">
    <source>
        <dbReference type="SAM" id="Coils"/>
    </source>
</evidence>
<evidence type="ECO:0000259" key="3">
    <source>
        <dbReference type="Pfam" id="PF00735"/>
    </source>
</evidence>
<evidence type="ECO:0000313" key="5">
    <source>
        <dbReference type="Proteomes" id="UP000887568"/>
    </source>
</evidence>
<name>A0A914BHK6_PATMI</name>
<feature type="coiled-coil region" evidence="2">
    <location>
        <begin position="363"/>
        <end position="390"/>
    </location>
</feature>
<reference evidence="4" key="1">
    <citation type="submission" date="2022-11" db="UniProtKB">
        <authorList>
            <consortium name="EnsemblMetazoa"/>
        </authorList>
    </citation>
    <scope>IDENTIFICATION</scope>
</reference>
<evidence type="ECO:0000256" key="1">
    <source>
        <dbReference type="RuleBase" id="RU004560"/>
    </source>
</evidence>
<dbReference type="OMA" id="PRTEWIT"/>
<organism evidence="4 5">
    <name type="scientific">Patiria miniata</name>
    <name type="common">Bat star</name>
    <name type="synonym">Asterina miniata</name>
    <dbReference type="NCBI Taxonomy" id="46514"/>
    <lineage>
        <taxon>Eukaryota</taxon>
        <taxon>Metazoa</taxon>
        <taxon>Echinodermata</taxon>
        <taxon>Eleutherozoa</taxon>
        <taxon>Asterozoa</taxon>
        <taxon>Asteroidea</taxon>
        <taxon>Valvatacea</taxon>
        <taxon>Valvatida</taxon>
        <taxon>Asterinidae</taxon>
        <taxon>Patiria</taxon>
    </lineage>
</organism>
<keyword evidence="1" id="KW-0342">GTP-binding</keyword>
<dbReference type="InterPro" id="IPR027417">
    <property type="entry name" value="P-loop_NTPase"/>
</dbReference>
<dbReference type="AlphaFoldDB" id="A0A914BHK6"/>
<evidence type="ECO:0000313" key="4">
    <source>
        <dbReference type="EnsemblMetazoa" id="XP_038075574.1"/>
    </source>
</evidence>
<feature type="domain" description="Septin-type G" evidence="3">
    <location>
        <begin position="1"/>
        <end position="80"/>
    </location>
</feature>
<proteinExistence type="inferred from homology"/>
<dbReference type="RefSeq" id="XP_038075574.1">
    <property type="nucleotide sequence ID" value="XM_038219646.1"/>
</dbReference>
<comment type="similarity">
    <text evidence="1">Belongs to the TRAFAC class TrmE-Era-EngA-EngB-Septin-like GTPase superfamily. Septin GTPase family.</text>
</comment>
<keyword evidence="2" id="KW-0175">Coiled coil</keyword>
<sequence>MVVGATGTGKSTLINMMINYILGVKWEDNVRFKLVEERGSRSQAYSQTQNITSYTIHNNDHINLSYTLTLIDTPGFGDTAGIERDKANVDKIKDFFSNSTAHGVDHIDAVGFVVQSSQPRLTPAQKYVFDSILSVFGKDIEANIMMLITFCDGSRPVVLDAVTEANLPFGNTFKFNNSVLFASQNQFGIGYWEMGYTSMHEFVCVLDGLQPQSLTLTVEVLRERKRLEIALQGLQEKIQFAHEQTEHFENMKQLFKEHEQEIEANKSFIFKGTVAKLEKIPNQTSGSTNCTQCRFTCHHPCTYSQAKFLCRAMTWMGYCTVCPDKCSSGVHVHEYFRYNWKMVNEVQTYDDFEKQCRSAKGRKQTFEEVLKKVEADRDDAETAVHELIRESHKCTQRLEEIALKPNPMGIIEYIDMMIETEKATKTPGWEKKVGYLEATKRRENAKDVIAEAPDTSRNAVARLYNKLKHKLGFSGAA</sequence>
<dbReference type="Pfam" id="PF00735">
    <property type="entry name" value="Septin"/>
    <property type="match status" value="1"/>
</dbReference>
<dbReference type="InterPro" id="IPR030379">
    <property type="entry name" value="G_SEPTIN_dom"/>
</dbReference>
<protein>
    <recommendedName>
        <fullName evidence="3">Septin-type G domain-containing protein</fullName>
    </recommendedName>
</protein>
<dbReference type="CDD" id="cd00882">
    <property type="entry name" value="Ras_like_GTPase"/>
    <property type="match status" value="1"/>
</dbReference>
<feature type="coiled-coil region" evidence="2">
    <location>
        <begin position="217"/>
        <end position="261"/>
    </location>
</feature>
<keyword evidence="5" id="KW-1185">Reference proteome</keyword>
<dbReference type="SUPFAM" id="SSF52540">
    <property type="entry name" value="P-loop containing nucleoside triphosphate hydrolases"/>
    <property type="match status" value="1"/>
</dbReference>